<evidence type="ECO:0000313" key="4">
    <source>
        <dbReference type="Proteomes" id="UP000548685"/>
    </source>
</evidence>
<sequence>MSEALARLDAFISAWREPLCAGSAEVRIEARALDHPPGLHNACADALVTSLGYQPIGGNWELLDAEAELDGARSARAALVEAFARHMVFSHEPWLGEADALAMGEDFLACFDARTRQIVTNRMYFGWNPITPASLEWAFVAFDDTAIALLLATAED</sequence>
<dbReference type="EMBL" id="WTYB01000001">
    <property type="protein sequence ID" value="MXP37874.1"/>
    <property type="molecule type" value="Genomic_DNA"/>
</dbReference>
<name>A0A6I4UJ89_9SPHN</name>
<evidence type="ECO:0000313" key="1">
    <source>
        <dbReference type="EMBL" id="MBB3774476.1"/>
    </source>
</evidence>
<organism evidence="2 3">
    <name type="scientific">Erythrobacter ramosus</name>
    <dbReference type="NCBI Taxonomy" id="35811"/>
    <lineage>
        <taxon>Bacteria</taxon>
        <taxon>Pseudomonadati</taxon>
        <taxon>Pseudomonadota</taxon>
        <taxon>Alphaproteobacteria</taxon>
        <taxon>Sphingomonadales</taxon>
        <taxon>Erythrobacteraceae</taxon>
        <taxon>Erythrobacter/Porphyrobacter group</taxon>
        <taxon>Erythrobacter</taxon>
    </lineage>
</organism>
<reference evidence="2 3" key="1">
    <citation type="submission" date="2019-12" db="EMBL/GenBank/DDBJ databases">
        <title>Genomic-based taxomic classification of the family Erythrobacteraceae.</title>
        <authorList>
            <person name="Xu L."/>
        </authorList>
    </citation>
    <scope>NUCLEOTIDE SEQUENCE [LARGE SCALE GENOMIC DNA]</scope>
    <source>
        <strain evidence="2 3">JCM 10282</strain>
    </source>
</reference>
<dbReference type="Proteomes" id="UP000430021">
    <property type="component" value="Unassembled WGS sequence"/>
</dbReference>
<dbReference type="AlphaFoldDB" id="A0A6I4UJ89"/>
<gene>
    <name evidence="1" type="ORF">FHS52_000419</name>
    <name evidence="2" type="ORF">GRI59_04490</name>
</gene>
<proteinExistence type="predicted"/>
<dbReference type="EMBL" id="JACICE010000001">
    <property type="protein sequence ID" value="MBB3774476.1"/>
    <property type="molecule type" value="Genomic_DNA"/>
</dbReference>
<dbReference type="OrthoDB" id="7427275at2"/>
<evidence type="ECO:0000313" key="3">
    <source>
        <dbReference type="Proteomes" id="UP000430021"/>
    </source>
</evidence>
<dbReference type="RefSeq" id="WP_160759974.1">
    <property type="nucleotide sequence ID" value="NZ_BAAADZ010000002.1"/>
</dbReference>
<protein>
    <submittedName>
        <fullName evidence="2">Uncharacterized protein</fullName>
    </submittedName>
</protein>
<comment type="caution">
    <text evidence="2">The sequence shown here is derived from an EMBL/GenBank/DDBJ whole genome shotgun (WGS) entry which is preliminary data.</text>
</comment>
<reference evidence="1 4" key="2">
    <citation type="submission" date="2020-08" db="EMBL/GenBank/DDBJ databases">
        <title>Genomic Encyclopedia of Type Strains, Phase IV (KMG-IV): sequencing the most valuable type-strain genomes for metagenomic binning, comparative biology and taxonomic classification.</title>
        <authorList>
            <person name="Goeker M."/>
        </authorList>
    </citation>
    <scope>NUCLEOTIDE SEQUENCE [LARGE SCALE GENOMIC DNA]</scope>
    <source>
        <strain evidence="1 4">DSM 8510</strain>
    </source>
</reference>
<evidence type="ECO:0000313" key="2">
    <source>
        <dbReference type="EMBL" id="MXP37874.1"/>
    </source>
</evidence>
<keyword evidence="4" id="KW-1185">Reference proteome</keyword>
<dbReference type="Proteomes" id="UP000548685">
    <property type="component" value="Unassembled WGS sequence"/>
</dbReference>
<accession>A0A6I4UJ89</accession>